<evidence type="ECO:0000259" key="7">
    <source>
        <dbReference type="Pfam" id="PF25876"/>
    </source>
</evidence>
<dbReference type="Proteomes" id="UP001055039">
    <property type="component" value="Unassembled WGS sequence"/>
</dbReference>
<comment type="subcellular location">
    <subcellularLocation>
        <location evidence="1">Cell envelope</location>
    </subcellularLocation>
</comment>
<dbReference type="Pfam" id="PF25954">
    <property type="entry name" value="Beta-barrel_RND_2"/>
    <property type="match status" value="1"/>
</dbReference>
<dbReference type="Pfam" id="PF25967">
    <property type="entry name" value="RND-MFP_C"/>
    <property type="match status" value="1"/>
</dbReference>
<feature type="domain" description="Multidrug resistance protein MdtA-like C-terminal permuted SH3" evidence="10">
    <location>
        <begin position="298"/>
        <end position="358"/>
    </location>
</feature>
<keyword evidence="3" id="KW-0813">Transport</keyword>
<feature type="domain" description="CusB-like beta-barrel" evidence="9">
    <location>
        <begin position="222"/>
        <end position="277"/>
    </location>
</feature>
<dbReference type="RefSeq" id="WP_238227729.1">
    <property type="nucleotide sequence ID" value="NZ_BAAADH010000090.1"/>
</dbReference>
<dbReference type="PANTHER" id="PTHR30469:SF38">
    <property type="entry name" value="HLYD FAMILY SECRETION PROTEIN"/>
    <property type="match status" value="1"/>
</dbReference>
<organism evidence="11 12">
    <name type="scientific">Methylorubrum aminovorans</name>
    <dbReference type="NCBI Taxonomy" id="269069"/>
    <lineage>
        <taxon>Bacteria</taxon>
        <taxon>Pseudomonadati</taxon>
        <taxon>Pseudomonadota</taxon>
        <taxon>Alphaproteobacteria</taxon>
        <taxon>Hyphomicrobiales</taxon>
        <taxon>Methylobacteriaceae</taxon>
        <taxon>Methylorubrum</taxon>
    </lineage>
</organism>
<dbReference type="Gene3D" id="2.40.50.100">
    <property type="match status" value="1"/>
</dbReference>
<evidence type="ECO:0000259" key="10">
    <source>
        <dbReference type="Pfam" id="PF25967"/>
    </source>
</evidence>
<evidence type="ECO:0000259" key="9">
    <source>
        <dbReference type="Pfam" id="PF25954"/>
    </source>
</evidence>
<feature type="domain" description="Multidrug resistance protein MdtA-like barrel-sandwich hybrid" evidence="8">
    <location>
        <begin position="75"/>
        <end position="210"/>
    </location>
</feature>
<dbReference type="Gene3D" id="2.40.30.170">
    <property type="match status" value="1"/>
</dbReference>
<evidence type="ECO:0000256" key="6">
    <source>
        <dbReference type="SAM" id="SignalP"/>
    </source>
</evidence>
<keyword evidence="12" id="KW-1185">Reference proteome</keyword>
<dbReference type="InterPro" id="IPR058792">
    <property type="entry name" value="Beta-barrel_RND_2"/>
</dbReference>
<dbReference type="EMBL" id="BPRC01000023">
    <property type="protein sequence ID" value="GJE67188.1"/>
    <property type="molecule type" value="Genomic_DNA"/>
</dbReference>
<reference evidence="11" key="2">
    <citation type="submission" date="2021-08" db="EMBL/GenBank/DDBJ databases">
        <authorList>
            <person name="Tani A."/>
            <person name="Ola A."/>
            <person name="Ogura Y."/>
            <person name="Katsura K."/>
            <person name="Hayashi T."/>
        </authorList>
    </citation>
    <scope>NUCLEOTIDE SEQUENCE</scope>
    <source>
        <strain evidence="11">NBRC 15686</strain>
    </source>
</reference>
<proteinExistence type="inferred from homology"/>
<sequence length="391" mass="40656">MSSGLRPVLTAAVLATALSALPVTAALPAGTPAASPVPEVEDPSVVLVRVVTARKGPVTSDVVLTGDVQAQAQTNIAFRTNGKVAERRVEVGDHVTADQVLAVLEPLVQRANLDNARAALVSAEAQLTQAKVTFERQKQLIGGGYTTRPAYDNAEQQLRTSQAAVDSAKAALGTAEEQLSYTELRAGVPGIVMSRTFEVGQVVQSGQAVMVLAQDGPRDAVFNVYEALTAHPPGDKTIHVTLQSDPAVSVNGHVREISPTVDAASGTVRVKVGLDETPPAMSLGAVVIGRGRFASREAVVLPWSALYRSDGRPAVWIYDAGAGTVSIRDVEIDRYGFDDIVLKNGVAPGETVVIAGIQFLRPGQHVALAGPATTDEASRDAAKAAAGEGGR</sequence>
<feature type="signal peptide" evidence="6">
    <location>
        <begin position="1"/>
        <end position="25"/>
    </location>
</feature>
<dbReference type="InterPro" id="IPR058627">
    <property type="entry name" value="MdtA-like_C"/>
</dbReference>
<dbReference type="InterPro" id="IPR058624">
    <property type="entry name" value="MdtA-like_HH"/>
</dbReference>
<accession>A0ABQ4UJK3</accession>
<comment type="caution">
    <text evidence="11">The sequence shown here is derived from an EMBL/GenBank/DDBJ whole genome shotgun (WGS) entry which is preliminary data.</text>
</comment>
<feature type="coiled-coil region" evidence="4">
    <location>
        <begin position="113"/>
        <end position="171"/>
    </location>
</feature>
<evidence type="ECO:0000256" key="3">
    <source>
        <dbReference type="ARBA" id="ARBA00022448"/>
    </source>
</evidence>
<evidence type="ECO:0000256" key="4">
    <source>
        <dbReference type="SAM" id="Coils"/>
    </source>
</evidence>
<dbReference type="Pfam" id="PF25876">
    <property type="entry name" value="HH_MFP_RND"/>
    <property type="match status" value="1"/>
</dbReference>
<evidence type="ECO:0000256" key="5">
    <source>
        <dbReference type="SAM" id="MobiDB-lite"/>
    </source>
</evidence>
<dbReference type="Gene3D" id="2.40.420.20">
    <property type="match status" value="1"/>
</dbReference>
<reference evidence="11" key="1">
    <citation type="journal article" date="2021" name="Front. Microbiol.">
        <title>Comprehensive Comparative Genomics and Phenotyping of Methylobacterium Species.</title>
        <authorList>
            <person name="Alessa O."/>
            <person name="Ogura Y."/>
            <person name="Fujitani Y."/>
            <person name="Takami H."/>
            <person name="Hayashi T."/>
            <person name="Sahin N."/>
            <person name="Tani A."/>
        </authorList>
    </citation>
    <scope>NUCLEOTIDE SEQUENCE</scope>
    <source>
        <strain evidence="11">NBRC 15686</strain>
    </source>
</reference>
<dbReference type="InterPro" id="IPR058625">
    <property type="entry name" value="MdtA-like_BSH"/>
</dbReference>
<keyword evidence="4" id="KW-0175">Coiled coil</keyword>
<gene>
    <name evidence="11" type="primary">mdtA_11</name>
    <name evidence="11" type="ORF">LNAOJCKE_4416</name>
</gene>
<feature type="domain" description="Multidrug resistance protein MdtA-like alpha-helical hairpin" evidence="7">
    <location>
        <begin position="113"/>
        <end position="182"/>
    </location>
</feature>
<keyword evidence="6" id="KW-0732">Signal</keyword>
<evidence type="ECO:0000256" key="2">
    <source>
        <dbReference type="ARBA" id="ARBA00009477"/>
    </source>
</evidence>
<evidence type="ECO:0000313" key="11">
    <source>
        <dbReference type="EMBL" id="GJE67188.1"/>
    </source>
</evidence>
<protein>
    <submittedName>
        <fullName evidence="11">Multidrug resistance protein MdtA</fullName>
    </submittedName>
</protein>
<feature type="region of interest" description="Disordered" evidence="5">
    <location>
        <begin position="370"/>
        <end position="391"/>
    </location>
</feature>
<dbReference type="InterPro" id="IPR006143">
    <property type="entry name" value="RND_pump_MFP"/>
</dbReference>
<dbReference type="SUPFAM" id="SSF111369">
    <property type="entry name" value="HlyD-like secretion proteins"/>
    <property type="match status" value="1"/>
</dbReference>
<dbReference type="Gene3D" id="1.10.287.470">
    <property type="entry name" value="Helix hairpin bin"/>
    <property type="match status" value="1"/>
</dbReference>
<comment type="similarity">
    <text evidence="2">Belongs to the membrane fusion protein (MFP) (TC 8.A.1) family.</text>
</comment>
<evidence type="ECO:0000256" key="1">
    <source>
        <dbReference type="ARBA" id="ARBA00004196"/>
    </source>
</evidence>
<feature type="chain" id="PRO_5047243567" evidence="6">
    <location>
        <begin position="26"/>
        <end position="391"/>
    </location>
</feature>
<dbReference type="Pfam" id="PF25917">
    <property type="entry name" value="BSH_RND"/>
    <property type="match status" value="1"/>
</dbReference>
<evidence type="ECO:0000313" key="12">
    <source>
        <dbReference type="Proteomes" id="UP001055039"/>
    </source>
</evidence>
<dbReference type="NCBIfam" id="TIGR01730">
    <property type="entry name" value="RND_mfp"/>
    <property type="match status" value="1"/>
</dbReference>
<evidence type="ECO:0000259" key="8">
    <source>
        <dbReference type="Pfam" id="PF25917"/>
    </source>
</evidence>
<name>A0ABQ4UJK3_9HYPH</name>
<dbReference type="PANTHER" id="PTHR30469">
    <property type="entry name" value="MULTIDRUG RESISTANCE PROTEIN MDTA"/>
    <property type="match status" value="1"/>
</dbReference>